<sequence>MKKKKWLNRTMYKGLVLVLFFCSSLALYASPQIYIKGQSMSLLQIIQDIEKKSDYSFFYNPDDLSGLILDEIDCNGSIEGVLAIVLKGHDIDYQIKGKEVVLRKNAKVPVVTQQKKERIVKGTILDAEDGSPIIGASVVIKGTQKGVITDYDGIFSISFPGESCTLEISYLGYQKQTINITNQTEVNIRLRLDNQILEEVVVVGYGTQKKETVTGAIAAINSEKLVQSPQANISNSLAGRLPGVLAIQRNGEPGGDATELRIRGTGTFSGSSGPLVMIDGIESLNFNNLDPNEIESVSILKDASATAVYGVRGANGVLLITTKRGTKQAPVISFSTNVAVTQFTDLRKNLGSYEWAKTFNEALKYNSYITGNYIPKFTEEDLEHYKKGDDPIFYPDTDWISMMLRNHSLQTQSNFNISGGTENIKYFITAGIFDQQGLFNNTSLTGDNYQMRFRRYNFRSNFDINITKRLTSSVNLSAQIEDRKGPIAGVNYIMDRLYNAPPNISPGIVDGKIINVYDVFGGNPLEQLLGTGVHNEYVSYLTSLVKLKYDFDHLVKGLSAHGTISYWHYMQNDKKYHKSAQTYNPIRNSDGTILYAPQKEEKPFGFEEVNAKTRRIYLEFALNYSRQIKDHSFTAMLLYNQSKLHDPTLAYAIPNGVQGLVGRVTYDYKKRYLAEFNAGYNGTENFAKGKRFGFFPAYSLGWVASEEAFFPKNKTVSFLRIRGSYGEVGNDKVGGTRFLYNPSSYVYQNNTYYFGKPGSTFQPYQGSSEGVIGNPSLTWERARKANIGADIHFWDNKIRFTGDYFYETRNNILATPQTTPEITGVTFPAQNLGKMKNYGFELDLAYENNIREFNYWAQGNFTYATNRILFQDEVNRVYPYSYRTGQRYGQYFGYIAEGFYNTWEEVNDANRPVSIENSNKIMPGDIKFKDINGDGIINADDMVPIGYSDFPEIIYGVSFGGEFKGFDFSVLFQGATNVSRYTYITSVRPFENDQMAQAYIPKMSWTYEKYLNGDEIKLPHLSAQQVQKHNYQSSTFIVQDASYLRLKNVEIGYTFEHSILKKIRASSLRLYINGNNLITWHGLYPGEDPEQVSRGGDWAPYPNTRVINFGFNIKF</sequence>
<dbReference type="EMBL" id="JACOOI010000004">
    <property type="protein sequence ID" value="MBC5642362.1"/>
    <property type="molecule type" value="Genomic_DNA"/>
</dbReference>
<comment type="caution">
    <text evidence="13">The sequence shown here is derived from an EMBL/GenBank/DDBJ whole genome shotgun (WGS) entry which is preliminary data.</text>
</comment>
<evidence type="ECO:0000256" key="9">
    <source>
        <dbReference type="ARBA" id="ARBA00023237"/>
    </source>
</evidence>
<dbReference type="Gene3D" id="2.40.170.20">
    <property type="entry name" value="TonB-dependent receptor, beta-barrel domain"/>
    <property type="match status" value="1"/>
</dbReference>
<dbReference type="InterPro" id="IPR018247">
    <property type="entry name" value="EF_Hand_1_Ca_BS"/>
</dbReference>
<evidence type="ECO:0000256" key="5">
    <source>
        <dbReference type="ARBA" id="ARBA00022692"/>
    </source>
</evidence>
<dbReference type="NCBIfam" id="TIGR04057">
    <property type="entry name" value="SusC_RagA_signa"/>
    <property type="match status" value="1"/>
</dbReference>
<name>A0ABR7DXX0_9BACT</name>
<dbReference type="InterPro" id="IPR008969">
    <property type="entry name" value="CarboxyPept-like_regulatory"/>
</dbReference>
<keyword evidence="3 10" id="KW-1134">Transmembrane beta strand</keyword>
<keyword evidence="6" id="KW-0408">Iron</keyword>
<dbReference type="RefSeq" id="WP_186958621.1">
    <property type="nucleotide sequence ID" value="NZ_JACOOI010000004.1"/>
</dbReference>
<keyword evidence="8 10" id="KW-0472">Membrane</keyword>
<comment type="similarity">
    <text evidence="10 11">Belongs to the TonB-dependent receptor family.</text>
</comment>
<evidence type="ECO:0000256" key="1">
    <source>
        <dbReference type="ARBA" id="ARBA00004571"/>
    </source>
</evidence>
<dbReference type="Pfam" id="PF13715">
    <property type="entry name" value="CarbopepD_reg_2"/>
    <property type="match status" value="1"/>
</dbReference>
<dbReference type="SUPFAM" id="SSF56935">
    <property type="entry name" value="Porins"/>
    <property type="match status" value="1"/>
</dbReference>
<dbReference type="InterPro" id="IPR012910">
    <property type="entry name" value="Plug_dom"/>
</dbReference>
<evidence type="ECO:0000259" key="12">
    <source>
        <dbReference type="SMART" id="SM00965"/>
    </source>
</evidence>
<dbReference type="SMART" id="SM00965">
    <property type="entry name" value="STN"/>
    <property type="match status" value="1"/>
</dbReference>
<evidence type="ECO:0000256" key="8">
    <source>
        <dbReference type="ARBA" id="ARBA00023136"/>
    </source>
</evidence>
<organism evidence="13 14">
    <name type="scientific">Parabacteroides segnis</name>
    <dbReference type="NCBI Taxonomy" id="2763058"/>
    <lineage>
        <taxon>Bacteria</taxon>
        <taxon>Pseudomonadati</taxon>
        <taxon>Bacteroidota</taxon>
        <taxon>Bacteroidia</taxon>
        <taxon>Bacteroidales</taxon>
        <taxon>Tannerellaceae</taxon>
        <taxon>Parabacteroides</taxon>
    </lineage>
</organism>
<dbReference type="InterPro" id="IPR023996">
    <property type="entry name" value="TonB-dep_OMP_SusC/RagA"/>
</dbReference>
<dbReference type="NCBIfam" id="TIGR04056">
    <property type="entry name" value="OMP_RagA_SusC"/>
    <property type="match status" value="1"/>
</dbReference>
<reference evidence="13 14" key="1">
    <citation type="submission" date="2020-08" db="EMBL/GenBank/DDBJ databases">
        <title>Genome public.</title>
        <authorList>
            <person name="Liu C."/>
            <person name="Sun Q."/>
        </authorList>
    </citation>
    <scope>NUCLEOTIDE SEQUENCE [LARGE SCALE GENOMIC DNA]</scope>
    <source>
        <strain evidence="13 14">BX2</strain>
    </source>
</reference>
<dbReference type="Gene3D" id="2.170.130.10">
    <property type="entry name" value="TonB-dependent receptor, plug domain"/>
    <property type="match status" value="1"/>
</dbReference>
<evidence type="ECO:0000256" key="2">
    <source>
        <dbReference type="ARBA" id="ARBA00022448"/>
    </source>
</evidence>
<dbReference type="SUPFAM" id="SSF49464">
    <property type="entry name" value="Carboxypeptidase regulatory domain-like"/>
    <property type="match status" value="1"/>
</dbReference>
<dbReference type="InterPro" id="IPR023997">
    <property type="entry name" value="TonB-dep_OMP_SusC/RagA_CS"/>
</dbReference>
<dbReference type="InterPro" id="IPR039426">
    <property type="entry name" value="TonB-dep_rcpt-like"/>
</dbReference>
<evidence type="ECO:0000256" key="10">
    <source>
        <dbReference type="PROSITE-ProRule" id="PRU01360"/>
    </source>
</evidence>
<dbReference type="Proteomes" id="UP000644010">
    <property type="component" value="Unassembled WGS sequence"/>
</dbReference>
<comment type="subcellular location">
    <subcellularLocation>
        <location evidence="1 10">Cell outer membrane</location>
        <topology evidence="1 10">Multi-pass membrane protein</topology>
    </subcellularLocation>
</comment>
<keyword evidence="7 11" id="KW-0798">TonB box</keyword>
<dbReference type="Pfam" id="PF00593">
    <property type="entry name" value="TonB_dep_Rec_b-barrel"/>
    <property type="match status" value="1"/>
</dbReference>
<feature type="domain" description="Secretin/TonB short N-terminal" evidence="12">
    <location>
        <begin position="55"/>
        <end position="105"/>
    </location>
</feature>
<evidence type="ECO:0000256" key="7">
    <source>
        <dbReference type="ARBA" id="ARBA00023077"/>
    </source>
</evidence>
<keyword evidence="4" id="KW-0406">Ion transport</keyword>
<accession>A0ABR7DXX0</accession>
<dbReference type="InterPro" id="IPR000531">
    <property type="entry name" value="Beta-barrel_TonB"/>
</dbReference>
<protein>
    <submittedName>
        <fullName evidence="13">TonB-dependent receptor</fullName>
    </submittedName>
</protein>
<keyword evidence="14" id="KW-1185">Reference proteome</keyword>
<dbReference type="Pfam" id="PF07715">
    <property type="entry name" value="Plug"/>
    <property type="match status" value="1"/>
</dbReference>
<evidence type="ECO:0000256" key="6">
    <source>
        <dbReference type="ARBA" id="ARBA00023004"/>
    </source>
</evidence>
<gene>
    <name evidence="13" type="ORF">H8S77_05625</name>
</gene>
<evidence type="ECO:0000256" key="4">
    <source>
        <dbReference type="ARBA" id="ARBA00022496"/>
    </source>
</evidence>
<evidence type="ECO:0000313" key="13">
    <source>
        <dbReference type="EMBL" id="MBC5642362.1"/>
    </source>
</evidence>
<dbReference type="InterPro" id="IPR011662">
    <property type="entry name" value="Secretin/TonB_short_N"/>
</dbReference>
<keyword evidence="9 10" id="KW-0998">Cell outer membrane</keyword>
<keyword evidence="4" id="KW-0410">Iron transport</keyword>
<dbReference type="PROSITE" id="PS52016">
    <property type="entry name" value="TONB_DEPENDENT_REC_3"/>
    <property type="match status" value="1"/>
</dbReference>
<keyword evidence="2 10" id="KW-0813">Transport</keyword>
<dbReference type="Gene3D" id="2.60.40.1120">
    <property type="entry name" value="Carboxypeptidase-like, regulatory domain"/>
    <property type="match status" value="1"/>
</dbReference>
<dbReference type="InterPro" id="IPR036942">
    <property type="entry name" value="Beta-barrel_TonB_sf"/>
</dbReference>
<evidence type="ECO:0000256" key="11">
    <source>
        <dbReference type="RuleBase" id="RU003357"/>
    </source>
</evidence>
<keyword evidence="13" id="KW-0675">Receptor</keyword>
<dbReference type="InterPro" id="IPR037066">
    <property type="entry name" value="Plug_dom_sf"/>
</dbReference>
<proteinExistence type="inferred from homology"/>
<dbReference type="PROSITE" id="PS00018">
    <property type="entry name" value="EF_HAND_1"/>
    <property type="match status" value="1"/>
</dbReference>
<keyword evidence="5 10" id="KW-0812">Transmembrane</keyword>
<evidence type="ECO:0000313" key="14">
    <source>
        <dbReference type="Proteomes" id="UP000644010"/>
    </source>
</evidence>
<evidence type="ECO:0000256" key="3">
    <source>
        <dbReference type="ARBA" id="ARBA00022452"/>
    </source>
</evidence>